<evidence type="ECO:0000313" key="3">
    <source>
        <dbReference type="EMBL" id="KAA8898848.1"/>
    </source>
</evidence>
<name>A0A5J5EPB0_9PEZI</name>
<dbReference type="InParanoid" id="A0A5J5EPB0"/>
<dbReference type="AlphaFoldDB" id="A0A5J5EPB0"/>
<reference evidence="3 4" key="1">
    <citation type="submission" date="2019-09" db="EMBL/GenBank/DDBJ databases">
        <title>Draft genome of the ectomycorrhizal ascomycete Sphaerosporella brunnea.</title>
        <authorList>
            <consortium name="DOE Joint Genome Institute"/>
            <person name="Benucci G.M."/>
            <person name="Marozzi G."/>
            <person name="Antonielli L."/>
            <person name="Sanchez S."/>
            <person name="Marco P."/>
            <person name="Wang X."/>
            <person name="Falini L.B."/>
            <person name="Barry K."/>
            <person name="Haridas S."/>
            <person name="Lipzen A."/>
            <person name="Labutti K."/>
            <person name="Grigoriev I.V."/>
            <person name="Murat C."/>
            <person name="Martin F."/>
            <person name="Albertini E."/>
            <person name="Donnini D."/>
            <person name="Bonito G."/>
        </authorList>
    </citation>
    <scope>NUCLEOTIDE SEQUENCE [LARGE SCALE GENOMIC DNA]</scope>
    <source>
        <strain evidence="3 4">Sb_GMNB300</strain>
    </source>
</reference>
<comment type="caution">
    <text evidence="3">The sequence shown here is derived from an EMBL/GenBank/DDBJ whole genome shotgun (WGS) entry which is preliminary data.</text>
</comment>
<dbReference type="InterPro" id="IPR000504">
    <property type="entry name" value="RRM_dom"/>
</dbReference>
<gene>
    <name evidence="3" type="ORF">FN846DRAFT_991047</name>
</gene>
<dbReference type="InterPro" id="IPR035979">
    <property type="entry name" value="RBD_domain_sf"/>
</dbReference>
<dbReference type="GO" id="GO:0003723">
    <property type="term" value="F:RNA binding"/>
    <property type="evidence" value="ECO:0007669"/>
    <property type="project" value="UniProtKB-UniRule"/>
</dbReference>
<organism evidence="3 4">
    <name type="scientific">Sphaerosporella brunnea</name>
    <dbReference type="NCBI Taxonomy" id="1250544"/>
    <lineage>
        <taxon>Eukaryota</taxon>
        <taxon>Fungi</taxon>
        <taxon>Dikarya</taxon>
        <taxon>Ascomycota</taxon>
        <taxon>Pezizomycotina</taxon>
        <taxon>Pezizomycetes</taxon>
        <taxon>Pezizales</taxon>
        <taxon>Pyronemataceae</taxon>
        <taxon>Sphaerosporella</taxon>
    </lineage>
</organism>
<keyword evidence="4" id="KW-1185">Reference proteome</keyword>
<feature type="domain" description="RRM" evidence="2">
    <location>
        <begin position="175"/>
        <end position="251"/>
    </location>
</feature>
<evidence type="ECO:0000259" key="2">
    <source>
        <dbReference type="PROSITE" id="PS50102"/>
    </source>
</evidence>
<dbReference type="OrthoDB" id="10304915at2759"/>
<protein>
    <recommendedName>
        <fullName evidence="2">RRM domain-containing protein</fullName>
    </recommendedName>
</protein>
<evidence type="ECO:0000256" key="1">
    <source>
        <dbReference type="PROSITE-ProRule" id="PRU00176"/>
    </source>
</evidence>
<dbReference type="Pfam" id="PF00076">
    <property type="entry name" value="RRM_1"/>
    <property type="match status" value="1"/>
</dbReference>
<dbReference type="EMBL" id="VXIS01000177">
    <property type="protein sequence ID" value="KAA8898848.1"/>
    <property type="molecule type" value="Genomic_DNA"/>
</dbReference>
<dbReference type="SUPFAM" id="SSF54928">
    <property type="entry name" value="RNA-binding domain, RBD"/>
    <property type="match status" value="1"/>
</dbReference>
<sequence>MSLPLRGLQEPANPFDWRVGESYESFLQRYLAREAASTLRTYINDLNVVNAYYGFPSLPLPAQEQLVAQPQQQQQQQPGVKRWELAEAYQAATAAGQAVGEPLLGGSSEAAAEAVEASGLEDLDISGSFTEISTLPGTYSASATVEDTFAGRGHVPQQQHRPNEGQEFLCLVAANRIIVRGVSARTTEEKVRRFFAERHINVVKVELPVSVQTGELLKWLYVDFQNEDAAKAARECLMLAAGLQFFRVVAT</sequence>
<dbReference type="Proteomes" id="UP000326924">
    <property type="component" value="Unassembled WGS sequence"/>
</dbReference>
<dbReference type="Gene3D" id="3.30.70.330">
    <property type="match status" value="1"/>
</dbReference>
<accession>A0A5J5EPB0</accession>
<dbReference type="InterPro" id="IPR012677">
    <property type="entry name" value="Nucleotide-bd_a/b_plait_sf"/>
</dbReference>
<dbReference type="CDD" id="cd00590">
    <property type="entry name" value="RRM_SF"/>
    <property type="match status" value="1"/>
</dbReference>
<keyword evidence="1" id="KW-0694">RNA-binding</keyword>
<proteinExistence type="predicted"/>
<evidence type="ECO:0000313" key="4">
    <source>
        <dbReference type="Proteomes" id="UP000326924"/>
    </source>
</evidence>
<dbReference type="PROSITE" id="PS50102">
    <property type="entry name" value="RRM"/>
    <property type="match status" value="1"/>
</dbReference>